<accession>A0A8A4K6C0</accession>
<dbReference type="AlphaFoldDB" id="A0A8A4K6C0"/>
<proteinExistence type="predicted"/>
<protein>
    <submittedName>
        <fullName evidence="1">Alpha/beta hydrolase</fullName>
    </submittedName>
</protein>
<dbReference type="GO" id="GO:0016787">
    <property type="term" value="F:hydrolase activity"/>
    <property type="evidence" value="ECO:0007669"/>
    <property type="project" value="UniProtKB-KW"/>
</dbReference>
<gene>
    <name evidence="1" type="ORF">H0Z12_00630</name>
</gene>
<dbReference type="EMBL" id="CP059083">
    <property type="protein sequence ID" value="QTC44163.1"/>
    <property type="molecule type" value="Genomic_DNA"/>
</dbReference>
<keyword evidence="1" id="KW-0614">Plasmid</keyword>
<dbReference type="Proteomes" id="UP000663901">
    <property type="component" value="Plasmid pOC5aA"/>
</dbReference>
<name>A0A8A4K6C0_PANAN</name>
<geneLocation type="plasmid" evidence="1 2">
    <name>pOC5aA</name>
</geneLocation>
<dbReference type="RefSeq" id="WP_072138436.1">
    <property type="nucleotide sequence ID" value="NZ_CP059083.1"/>
</dbReference>
<organism evidence="1 2">
    <name type="scientific">Pantoea ananas</name>
    <name type="common">Erwinia uredovora</name>
    <dbReference type="NCBI Taxonomy" id="553"/>
    <lineage>
        <taxon>Bacteria</taxon>
        <taxon>Pseudomonadati</taxon>
        <taxon>Pseudomonadota</taxon>
        <taxon>Gammaproteobacteria</taxon>
        <taxon>Enterobacterales</taxon>
        <taxon>Erwiniaceae</taxon>
        <taxon>Pantoea</taxon>
    </lineage>
</organism>
<evidence type="ECO:0000313" key="2">
    <source>
        <dbReference type="Proteomes" id="UP000663901"/>
    </source>
</evidence>
<reference evidence="1" key="1">
    <citation type="submission" date="2020-07" db="EMBL/GenBank/DDBJ databases">
        <title>Genome Sequences for Panteoa spp. that cause Center Rot in Onions.</title>
        <authorList>
            <person name="Asselin J.A."/>
            <person name="Helmann T."/>
            <person name="Beer S."/>
            <person name="Stodghill P."/>
        </authorList>
    </citation>
    <scope>NUCLEOTIDE SEQUENCE</scope>
    <source>
        <strain evidence="1">OC5a</strain>
        <plasmid evidence="1">pOC5aA</plasmid>
    </source>
</reference>
<sequence>MSPVRLRGRERLKKAKPYVKHTKPCAGHSCVHWGNRAGGKLILAVHGYFSHKKDQCIEILASEAVKAGYSILSFDLPAHGERRDVESECHVAQAVDDIKIMLAYAQKQFSATALFACSIGASFSMIAAQKIKISQALFLSPVIDLDSLIRKMMVKADVDETRLNREKAIIASDGTVFRADYLAYLQ</sequence>
<dbReference type="SUPFAM" id="SSF53474">
    <property type="entry name" value="alpha/beta-Hydrolases"/>
    <property type="match status" value="1"/>
</dbReference>
<dbReference type="InterPro" id="IPR029058">
    <property type="entry name" value="AB_hydrolase_fold"/>
</dbReference>
<keyword evidence="1" id="KW-0378">Hydrolase</keyword>
<dbReference type="Gene3D" id="3.40.50.1820">
    <property type="entry name" value="alpha/beta hydrolase"/>
    <property type="match status" value="1"/>
</dbReference>
<evidence type="ECO:0000313" key="1">
    <source>
        <dbReference type="EMBL" id="QTC44163.1"/>
    </source>
</evidence>